<name>A0A699QSS0_TANCI</name>
<proteinExistence type="predicted"/>
<dbReference type="EMBL" id="BKCJ011055059">
    <property type="protein sequence ID" value="GFC76177.1"/>
    <property type="molecule type" value="Genomic_DNA"/>
</dbReference>
<feature type="non-terminal residue" evidence="2">
    <location>
        <position position="131"/>
    </location>
</feature>
<reference evidence="2" key="1">
    <citation type="journal article" date="2019" name="Sci. Rep.">
        <title>Draft genome of Tanacetum cinerariifolium, the natural source of mosquito coil.</title>
        <authorList>
            <person name="Yamashiro T."/>
            <person name="Shiraishi A."/>
            <person name="Satake H."/>
            <person name="Nakayama K."/>
        </authorList>
    </citation>
    <scope>NUCLEOTIDE SEQUENCE</scope>
</reference>
<protein>
    <submittedName>
        <fullName evidence="2">Retrovirus-related Pol polyprotein from transposon TNT 1-94</fullName>
    </submittedName>
</protein>
<gene>
    <name evidence="2" type="ORF">Tci_848147</name>
</gene>
<feature type="domain" description="Reverse transcriptase Ty1/copia-type" evidence="1">
    <location>
        <begin position="68"/>
        <end position="128"/>
    </location>
</feature>
<organism evidence="2">
    <name type="scientific">Tanacetum cinerariifolium</name>
    <name type="common">Dalmatian daisy</name>
    <name type="synonym">Chrysanthemum cinerariifolium</name>
    <dbReference type="NCBI Taxonomy" id="118510"/>
    <lineage>
        <taxon>Eukaryota</taxon>
        <taxon>Viridiplantae</taxon>
        <taxon>Streptophyta</taxon>
        <taxon>Embryophyta</taxon>
        <taxon>Tracheophyta</taxon>
        <taxon>Spermatophyta</taxon>
        <taxon>Magnoliopsida</taxon>
        <taxon>eudicotyledons</taxon>
        <taxon>Gunneridae</taxon>
        <taxon>Pentapetalae</taxon>
        <taxon>asterids</taxon>
        <taxon>campanulids</taxon>
        <taxon>Asterales</taxon>
        <taxon>Asteraceae</taxon>
        <taxon>Asteroideae</taxon>
        <taxon>Anthemideae</taxon>
        <taxon>Anthemidinae</taxon>
        <taxon>Tanacetum</taxon>
    </lineage>
</organism>
<dbReference type="InterPro" id="IPR013103">
    <property type="entry name" value="RVT_2"/>
</dbReference>
<comment type="caution">
    <text evidence="2">The sequence shown here is derived from an EMBL/GenBank/DDBJ whole genome shotgun (WGS) entry which is preliminary data.</text>
</comment>
<evidence type="ECO:0000313" key="2">
    <source>
        <dbReference type="EMBL" id="GFC76177.1"/>
    </source>
</evidence>
<accession>A0A699QSS0</accession>
<sequence>MFDEYFNPSAITVSPVPVAAEPRAVDIDDSPVSTLINLDVPSTSTSSTQEQVHSIIISQGQDKRIGGVLKNKATLVAQGFRLDEGNNFKESFAQVARIEAIRIFIANAANKNMTIFQMDVKTAFLNGSSKK</sequence>
<dbReference type="Pfam" id="PF07727">
    <property type="entry name" value="RVT_2"/>
    <property type="match status" value="1"/>
</dbReference>
<dbReference type="AlphaFoldDB" id="A0A699QSS0"/>
<evidence type="ECO:0000259" key="1">
    <source>
        <dbReference type="Pfam" id="PF07727"/>
    </source>
</evidence>